<dbReference type="InterPro" id="IPR046357">
    <property type="entry name" value="PPIase_dom_sf"/>
</dbReference>
<proteinExistence type="predicted"/>
<keyword evidence="1" id="KW-0697">Rotamase</keyword>
<dbReference type="PANTHER" id="PTHR47245:SF2">
    <property type="entry name" value="PEPTIDYL-PROLYL CIS-TRANS ISOMERASE HP_0175-RELATED"/>
    <property type="match status" value="1"/>
</dbReference>
<accession>M1ZBB2</accession>
<feature type="signal peptide" evidence="2">
    <location>
        <begin position="1"/>
        <end position="27"/>
    </location>
</feature>
<dbReference type="InterPro" id="IPR027304">
    <property type="entry name" value="Trigger_fact/SurA_dom_sf"/>
</dbReference>
<dbReference type="InParanoid" id="M1ZBB2"/>
<feature type="chain" id="PRO_5004019901" evidence="2">
    <location>
        <begin position="28"/>
        <end position="338"/>
    </location>
</feature>
<dbReference type="InterPro" id="IPR000297">
    <property type="entry name" value="PPIase_PpiC"/>
</dbReference>
<dbReference type="Gene3D" id="1.10.4030.10">
    <property type="entry name" value="Porin chaperone SurA, peptide-binding domain"/>
    <property type="match status" value="1"/>
</dbReference>
<dbReference type="SUPFAM" id="SSF109998">
    <property type="entry name" value="Triger factor/SurA peptide-binding domain-like"/>
    <property type="match status" value="1"/>
</dbReference>
<feature type="domain" description="PpiC" evidence="3">
    <location>
        <begin position="190"/>
        <end position="292"/>
    </location>
</feature>
<dbReference type="InterPro" id="IPR050245">
    <property type="entry name" value="PrsA_foldase"/>
</dbReference>
<dbReference type="HOGENOM" id="CLU_034646_5_3_0"/>
<dbReference type="PROSITE" id="PS50198">
    <property type="entry name" value="PPIC_PPIASE_2"/>
    <property type="match status" value="1"/>
</dbReference>
<dbReference type="Gene3D" id="3.10.50.40">
    <property type="match status" value="1"/>
</dbReference>
<name>M1ZBB2_NITG3</name>
<dbReference type="STRING" id="1266370.NITGR_320003"/>
<sequence>MISGKRFQLFFPAVAVILWFATGSVPAHSHSGHDHGDGLNINLPDVLAQVDGKEIPKSTIIPTLVKNVERYKERGMALSPQQQKVAAKKLLEEEIHRSLLLQKAKAIGVSISDKQVDEKVASIKSTFKSEDLFKKQLKLRNLTMEQYRSKLHDDLLMDAVIEKELSGKITIPESAIQEYFQKNKNNLTKPEKRKASVILIKVDPKTGSAGALKARRKLEDILKQLQNGKDFETMAKMHSEDSLASRGGDLGWFTQDSHMFAPFREQAFKLGKGEISGIFKTAHGLQVLKVTDIQKGFLATVENSRETIRKILLEQELKKRTRPYLEALKQDANVKIYF</sequence>
<evidence type="ECO:0000256" key="1">
    <source>
        <dbReference type="PROSITE-ProRule" id="PRU00278"/>
    </source>
</evidence>
<evidence type="ECO:0000256" key="2">
    <source>
        <dbReference type="SAM" id="SignalP"/>
    </source>
</evidence>
<dbReference type="AlphaFoldDB" id="M1ZBB2"/>
<dbReference type="PANTHER" id="PTHR47245">
    <property type="entry name" value="PEPTIDYLPROLYL ISOMERASE"/>
    <property type="match status" value="1"/>
</dbReference>
<organism evidence="4 5">
    <name type="scientific">Nitrospina gracilis (strain 3/211)</name>
    <dbReference type="NCBI Taxonomy" id="1266370"/>
    <lineage>
        <taxon>Bacteria</taxon>
        <taxon>Pseudomonadati</taxon>
        <taxon>Nitrospinota/Tectimicrobiota group</taxon>
        <taxon>Nitrospinota</taxon>
        <taxon>Nitrospinia</taxon>
        <taxon>Nitrospinales</taxon>
        <taxon>Nitrospinaceae</taxon>
        <taxon>Nitrospina</taxon>
    </lineage>
</organism>
<dbReference type="EC" id="5.2.1.8" evidence="4"/>
<dbReference type="Proteomes" id="UP000011704">
    <property type="component" value="Unassembled WGS sequence"/>
</dbReference>
<evidence type="ECO:0000259" key="3">
    <source>
        <dbReference type="PROSITE" id="PS50198"/>
    </source>
</evidence>
<keyword evidence="2" id="KW-0732">Signal</keyword>
<evidence type="ECO:0000313" key="4">
    <source>
        <dbReference type="EMBL" id="CCQ90593.1"/>
    </source>
</evidence>
<dbReference type="SUPFAM" id="SSF54534">
    <property type="entry name" value="FKBP-like"/>
    <property type="match status" value="1"/>
</dbReference>
<dbReference type="EMBL" id="CAQJ01000036">
    <property type="protein sequence ID" value="CCQ90593.1"/>
    <property type="molecule type" value="Genomic_DNA"/>
</dbReference>
<keyword evidence="5" id="KW-1185">Reference proteome</keyword>
<gene>
    <name evidence="4" type="ORF">NITGR_320003</name>
</gene>
<protein>
    <submittedName>
        <fullName evidence="4">Putative Peptidylprolyl isomerase, PpiC-type</fullName>
        <ecNumber evidence="4">5.2.1.8</ecNumber>
    </submittedName>
</protein>
<evidence type="ECO:0000313" key="5">
    <source>
        <dbReference type="Proteomes" id="UP000011704"/>
    </source>
</evidence>
<dbReference type="RefSeq" id="WP_005008288.1">
    <property type="nucleotide sequence ID" value="NZ_HG422173.1"/>
</dbReference>
<keyword evidence="1 4" id="KW-0413">Isomerase</keyword>
<reference evidence="4 5" key="1">
    <citation type="journal article" date="2013" name="Front. Microbiol.">
        <title>The genome of Nitrospina gracilis illuminates the metabolism and evolution of the major marine nitrite oxidizer.</title>
        <authorList>
            <person name="Luecker S."/>
            <person name="Nowka B."/>
            <person name="Rattei T."/>
            <person name="Spieck E."/>
            <person name="and Daims H."/>
        </authorList>
    </citation>
    <scope>NUCLEOTIDE SEQUENCE [LARGE SCALE GENOMIC DNA]</scope>
    <source>
        <strain evidence="4 5">3/211</strain>
    </source>
</reference>
<dbReference type="GO" id="GO:0003755">
    <property type="term" value="F:peptidyl-prolyl cis-trans isomerase activity"/>
    <property type="evidence" value="ECO:0007669"/>
    <property type="project" value="UniProtKB-KW"/>
</dbReference>
<dbReference type="Pfam" id="PF13624">
    <property type="entry name" value="SurA_N_3"/>
    <property type="match status" value="1"/>
</dbReference>
<dbReference type="OrthoDB" id="14196at2"/>
<comment type="caution">
    <text evidence="4">The sequence shown here is derived from an EMBL/GenBank/DDBJ whole genome shotgun (WGS) entry which is preliminary data.</text>
</comment>
<dbReference type="Pfam" id="PF13616">
    <property type="entry name" value="Rotamase_3"/>
    <property type="match status" value="1"/>
</dbReference>